<dbReference type="RefSeq" id="WP_077023654.1">
    <property type="nucleotide sequence ID" value="NZ_CP017641.1"/>
</dbReference>
<organism evidence="3 4">
    <name type="scientific">Fuerstiella marisgermanici</name>
    <dbReference type="NCBI Taxonomy" id="1891926"/>
    <lineage>
        <taxon>Bacteria</taxon>
        <taxon>Pseudomonadati</taxon>
        <taxon>Planctomycetota</taxon>
        <taxon>Planctomycetia</taxon>
        <taxon>Planctomycetales</taxon>
        <taxon>Planctomycetaceae</taxon>
        <taxon>Fuerstiella</taxon>
    </lineage>
</organism>
<feature type="domain" description="DUF2062" evidence="2">
    <location>
        <begin position="13"/>
        <end position="143"/>
    </location>
</feature>
<keyword evidence="1" id="KW-0812">Transmembrane</keyword>
<accession>A0A1P8WD68</accession>
<dbReference type="OrthoDB" id="268259at2"/>
<dbReference type="InterPro" id="IPR019935">
    <property type="entry name" value="CHP03546"/>
</dbReference>
<dbReference type="KEGG" id="fmr:Fuma_01582"/>
<gene>
    <name evidence="3" type="ORF">Fuma_01582</name>
</gene>
<dbReference type="EMBL" id="CP017641">
    <property type="protein sequence ID" value="APZ91981.1"/>
    <property type="molecule type" value="Genomic_DNA"/>
</dbReference>
<dbReference type="NCBIfam" id="TIGR03546">
    <property type="entry name" value="TIGR03546 family protein"/>
    <property type="match status" value="1"/>
</dbReference>
<feature type="transmembrane region" description="Helical" evidence="1">
    <location>
        <begin position="28"/>
        <end position="51"/>
    </location>
</feature>
<name>A0A1P8WD68_9PLAN</name>
<keyword evidence="1" id="KW-1133">Transmembrane helix</keyword>
<feature type="transmembrane region" description="Helical" evidence="1">
    <location>
        <begin position="110"/>
        <end position="130"/>
    </location>
</feature>
<dbReference type="Proteomes" id="UP000187735">
    <property type="component" value="Chromosome"/>
</dbReference>
<dbReference type="AlphaFoldDB" id="A0A1P8WD68"/>
<proteinExistence type="predicted"/>
<dbReference type="Pfam" id="PF09835">
    <property type="entry name" value="DUF2062"/>
    <property type="match status" value="1"/>
</dbReference>
<evidence type="ECO:0000313" key="3">
    <source>
        <dbReference type="EMBL" id="APZ91981.1"/>
    </source>
</evidence>
<reference evidence="3 4" key="1">
    <citation type="journal article" date="2016" name="Front. Microbiol.">
        <title>Fuerstia marisgermanicae gen. nov., sp. nov., an Unusual Member of the Phylum Planctomycetes from the German Wadden Sea.</title>
        <authorList>
            <person name="Kohn T."/>
            <person name="Heuer A."/>
            <person name="Jogler M."/>
            <person name="Vollmers J."/>
            <person name="Boedeker C."/>
            <person name="Bunk B."/>
            <person name="Rast P."/>
            <person name="Borchert D."/>
            <person name="Glockner I."/>
            <person name="Freese H.M."/>
            <person name="Klenk H.P."/>
            <person name="Overmann J."/>
            <person name="Kaster A.K."/>
            <person name="Rohde M."/>
            <person name="Wiegand S."/>
            <person name="Jogler C."/>
        </authorList>
    </citation>
    <scope>NUCLEOTIDE SEQUENCE [LARGE SCALE GENOMIC DNA]</scope>
    <source>
        <strain evidence="3 4">NH11</strain>
    </source>
</reference>
<sequence length="172" mass="18962">MFLIVRPIRLALKALIAESTPRQLALGFAFGVLIGLVPKGNLLALVLGVVLAASRANLGVAAGTILAFSFLSPYFDGVSDAVGGWLLSRPALQHMWTELYNMPLMPWTSFYNSIVLGSFVIGLVLLYPAYRLSIPMFEKYSARLTVWAKKFWLTRVLLGVEWADRLGTTRSV</sequence>
<keyword evidence="4" id="KW-1185">Reference proteome</keyword>
<keyword evidence="1" id="KW-0472">Membrane</keyword>
<evidence type="ECO:0000259" key="2">
    <source>
        <dbReference type="Pfam" id="PF09835"/>
    </source>
</evidence>
<dbReference type="InterPro" id="IPR018639">
    <property type="entry name" value="DUF2062"/>
</dbReference>
<feature type="transmembrane region" description="Helical" evidence="1">
    <location>
        <begin position="58"/>
        <end position="75"/>
    </location>
</feature>
<dbReference type="STRING" id="1891926.Fuma_01582"/>
<evidence type="ECO:0000256" key="1">
    <source>
        <dbReference type="SAM" id="Phobius"/>
    </source>
</evidence>
<protein>
    <recommendedName>
        <fullName evidence="2">DUF2062 domain-containing protein</fullName>
    </recommendedName>
</protein>
<evidence type="ECO:0000313" key="4">
    <source>
        <dbReference type="Proteomes" id="UP000187735"/>
    </source>
</evidence>